<protein>
    <submittedName>
        <fullName evidence="2">Uncharacterized protein</fullName>
    </submittedName>
</protein>
<accession>A0AAV9URU2</accession>
<evidence type="ECO:0000313" key="3">
    <source>
        <dbReference type="Proteomes" id="UP001375240"/>
    </source>
</evidence>
<comment type="caution">
    <text evidence="2">The sequence shown here is derived from an EMBL/GenBank/DDBJ whole genome shotgun (WGS) entry which is preliminary data.</text>
</comment>
<feature type="compositionally biased region" description="Basic and acidic residues" evidence="1">
    <location>
        <begin position="33"/>
        <end position="53"/>
    </location>
</feature>
<reference evidence="2 3" key="1">
    <citation type="submission" date="2019-10" db="EMBL/GenBank/DDBJ databases">
        <authorList>
            <person name="Palmer J.M."/>
        </authorList>
    </citation>
    <scope>NUCLEOTIDE SEQUENCE [LARGE SCALE GENOMIC DNA]</scope>
    <source>
        <strain evidence="2 3">TWF696</strain>
    </source>
</reference>
<sequence length="551" mass="61881">MGTKTLQTADQEAVKVQTDHLEMFRNPPSPLKLSERDIPLRRNDRQNPRDFSKRTASGTIIKGTHDDPFLPPLPYPVQTYSTCSPRQDGKVIFGILWTAEGQNGLENVGRMHLPSPTKSTPMKAVFSDIAPVSLIRHSAIMKHYTPPLSKNSPSVVKTDDQTLTTGVYIPTTCGFLKYTGASILPYRLSREFPSDPFYVSPELKSFQDDQTHINIEETLISLPLDVIGVCTLPIVMPMNNKITFMIQFLVVQDIFPLDGIDSRDIDMVVDVASVGSGLFWPHPLGITPVVERGKPRVHLSDSGLIELIALGVLKDIDDTRRHGTVGVAVWFGRNSRFNESAILDVDFKDTQFSIMGSEDDIVQLVAITFALEKVGKMFLQMGVVTTGVNVAIPSKDVVRLMGRVALQRNIPLKNGWNWLATAEFLRRLKYKIAAEFLDLHRWEQLNEVVEFAREGPKPDNSDMVYEAAEVWVASKLSEKKVCKWVGHGSGLGEKLLKDLEGIGRWDENKKSVHEILEGDWRVRGHPNFLDISKMRRRLEEAIPRVCENTAF</sequence>
<dbReference type="Proteomes" id="UP001375240">
    <property type="component" value="Unassembled WGS sequence"/>
</dbReference>
<evidence type="ECO:0000313" key="2">
    <source>
        <dbReference type="EMBL" id="KAK6347337.1"/>
    </source>
</evidence>
<feature type="region of interest" description="Disordered" evidence="1">
    <location>
        <begin position="24"/>
        <end position="67"/>
    </location>
</feature>
<keyword evidence="3" id="KW-1185">Reference proteome</keyword>
<proteinExistence type="predicted"/>
<dbReference type="EMBL" id="JAVHNQ010000005">
    <property type="protein sequence ID" value="KAK6347337.1"/>
    <property type="molecule type" value="Genomic_DNA"/>
</dbReference>
<name>A0AAV9URU2_9PEZI</name>
<organism evidence="2 3">
    <name type="scientific">Orbilia brochopaga</name>
    <dbReference type="NCBI Taxonomy" id="3140254"/>
    <lineage>
        <taxon>Eukaryota</taxon>
        <taxon>Fungi</taxon>
        <taxon>Dikarya</taxon>
        <taxon>Ascomycota</taxon>
        <taxon>Pezizomycotina</taxon>
        <taxon>Orbiliomycetes</taxon>
        <taxon>Orbiliales</taxon>
        <taxon>Orbiliaceae</taxon>
        <taxon>Orbilia</taxon>
    </lineage>
</organism>
<evidence type="ECO:0000256" key="1">
    <source>
        <dbReference type="SAM" id="MobiDB-lite"/>
    </source>
</evidence>
<gene>
    <name evidence="2" type="ORF">TWF696_007406</name>
</gene>
<dbReference type="AlphaFoldDB" id="A0AAV9URU2"/>